<sequence length="519" mass="57602">MYQKKMLFTLSAMAAALLLAGCADKLVIASHARLTTLDPVTSTAYVTRSHGYMVYDTLFALDEELRQRPQMVEKWTSSSDLKTWHFQLREGLQWHDGQPVTAEDCVASLQRWGKRDGAGQQLFQNISSISVDDAQRFTIVLKEADVSIIRTLAKVSVNVPFMMPKRLAQADAFSPITEAVGSGPFIYRPERTTADKVVYVRNPNYKPRHDVQSQAAGAKIPGVEVVEWRYYPSQQEAVQKLIGGKVDYVESPSTQLVSLMEGNADITVASTDPLGNVAMARFNHQQAPFNNPGVRRAVLMAMQQDAYMSAALGDARYWRNCYSVFPCGTPLANEAGSEIMKRGDLQAARQALKDAGYDGTPVVVLNPTDTPVMAAFTQVTVELLKELGMTVQVRDMDWATLLEQRERRDSVADGGWSIFHTWWNAVDLSDTSSIAFSGDPQSGWYGWAEDAELEQLRAAAARADGAQKVALAERIQQRLWDIGAFGVLGQFFEPVAFRSDLQGITAPMQFYWGVSRSEE</sequence>
<dbReference type="GO" id="GO:0043190">
    <property type="term" value="C:ATP-binding cassette (ABC) transporter complex"/>
    <property type="evidence" value="ECO:0007669"/>
    <property type="project" value="InterPro"/>
</dbReference>
<proteinExistence type="inferred from homology"/>
<dbReference type="EMBL" id="CP113257">
    <property type="protein sequence ID" value="WAE52950.1"/>
    <property type="molecule type" value="Genomic_DNA"/>
</dbReference>
<dbReference type="Pfam" id="PF00496">
    <property type="entry name" value="SBP_bac_5"/>
    <property type="match status" value="1"/>
</dbReference>
<keyword evidence="4" id="KW-0653">Protein transport</keyword>
<dbReference type="Gene3D" id="3.10.105.10">
    <property type="entry name" value="Dipeptide-binding Protein, Domain 3"/>
    <property type="match status" value="1"/>
</dbReference>
<keyword evidence="4" id="KW-0813">Transport</keyword>
<reference evidence="7" key="1">
    <citation type="submission" date="2022-11" db="EMBL/GenBank/DDBJ databases">
        <title>Genomic of Pseudomonas TF18.</title>
        <authorList>
            <person name="Liu T."/>
        </authorList>
    </citation>
    <scope>NUCLEOTIDE SEQUENCE</scope>
    <source>
        <strain evidence="7">TF18</strain>
    </source>
</reference>
<keyword evidence="2 5" id="KW-0732">Signal</keyword>
<dbReference type="InterPro" id="IPR030678">
    <property type="entry name" value="Peptide/Ni-bd"/>
</dbReference>
<feature type="domain" description="Solute-binding protein family 5" evidence="6">
    <location>
        <begin position="68"/>
        <end position="434"/>
    </location>
</feature>
<accession>A0AA47HZA6</accession>
<gene>
    <name evidence="7" type="ORF">OSV15_01800</name>
</gene>
<dbReference type="Gene3D" id="3.40.190.10">
    <property type="entry name" value="Periplasmic binding protein-like II"/>
    <property type="match status" value="1"/>
</dbReference>
<dbReference type="InterPro" id="IPR000914">
    <property type="entry name" value="SBP_5_dom"/>
</dbReference>
<dbReference type="CDD" id="cd08502">
    <property type="entry name" value="PBP2_NikA_DppA_OppA_like_16"/>
    <property type="match status" value="1"/>
</dbReference>
<dbReference type="GO" id="GO:0030288">
    <property type="term" value="C:outer membrane-bounded periplasmic space"/>
    <property type="evidence" value="ECO:0007669"/>
    <property type="project" value="UniProtKB-ARBA"/>
</dbReference>
<dbReference type="RefSeq" id="WP_267931864.1">
    <property type="nucleotide sequence ID" value="NZ_CP113257.1"/>
</dbReference>
<dbReference type="InterPro" id="IPR039424">
    <property type="entry name" value="SBP_5"/>
</dbReference>
<evidence type="ECO:0000256" key="5">
    <source>
        <dbReference type="SAM" id="SignalP"/>
    </source>
</evidence>
<evidence type="ECO:0000256" key="4">
    <source>
        <dbReference type="ARBA" id="ARBA00022927"/>
    </source>
</evidence>
<dbReference type="PIRSF" id="PIRSF002741">
    <property type="entry name" value="MppA"/>
    <property type="match status" value="1"/>
</dbReference>
<evidence type="ECO:0000256" key="2">
    <source>
        <dbReference type="ARBA" id="ARBA00022729"/>
    </source>
</evidence>
<comment type="similarity">
    <text evidence="1">Belongs to the bacterial solute-binding protein 5 family.</text>
</comment>
<dbReference type="PANTHER" id="PTHR30290">
    <property type="entry name" value="PERIPLASMIC BINDING COMPONENT OF ABC TRANSPORTER"/>
    <property type="match status" value="1"/>
</dbReference>
<evidence type="ECO:0000256" key="3">
    <source>
        <dbReference type="ARBA" id="ARBA00022856"/>
    </source>
</evidence>
<dbReference type="Proteomes" id="UP001164632">
    <property type="component" value="Chromosome"/>
</dbReference>
<keyword evidence="3" id="KW-0571">Peptide transport</keyword>
<dbReference type="PANTHER" id="PTHR30290:SF38">
    <property type="entry name" value="D,D-DIPEPTIDE-BINDING PERIPLASMIC PROTEIN DDPA-RELATED"/>
    <property type="match status" value="1"/>
</dbReference>
<dbReference type="GO" id="GO:0015833">
    <property type="term" value="P:peptide transport"/>
    <property type="evidence" value="ECO:0007669"/>
    <property type="project" value="UniProtKB-KW"/>
</dbReference>
<dbReference type="AlphaFoldDB" id="A0AA47HZA6"/>
<organism evidence="7 8">
    <name type="scientific">Stutzerimonas frequens</name>
    <dbReference type="NCBI Taxonomy" id="2968969"/>
    <lineage>
        <taxon>Bacteria</taxon>
        <taxon>Pseudomonadati</taxon>
        <taxon>Pseudomonadota</taxon>
        <taxon>Gammaproteobacteria</taxon>
        <taxon>Pseudomonadales</taxon>
        <taxon>Pseudomonadaceae</taxon>
        <taxon>Stutzerimonas</taxon>
    </lineage>
</organism>
<feature type="chain" id="PRO_5041358858" evidence="5">
    <location>
        <begin position="26"/>
        <end position="519"/>
    </location>
</feature>
<feature type="signal peptide" evidence="5">
    <location>
        <begin position="1"/>
        <end position="25"/>
    </location>
</feature>
<evidence type="ECO:0000313" key="8">
    <source>
        <dbReference type="Proteomes" id="UP001164632"/>
    </source>
</evidence>
<protein>
    <submittedName>
        <fullName evidence="7">ABC transporter substrate-binding protein</fullName>
    </submittedName>
</protein>
<dbReference type="GO" id="GO:1904680">
    <property type="term" value="F:peptide transmembrane transporter activity"/>
    <property type="evidence" value="ECO:0007669"/>
    <property type="project" value="TreeGrafter"/>
</dbReference>
<name>A0AA47HZA6_9GAMM</name>
<dbReference type="SUPFAM" id="SSF53850">
    <property type="entry name" value="Periplasmic binding protein-like II"/>
    <property type="match status" value="1"/>
</dbReference>
<dbReference type="GO" id="GO:0015031">
    <property type="term" value="P:protein transport"/>
    <property type="evidence" value="ECO:0007669"/>
    <property type="project" value="UniProtKB-KW"/>
</dbReference>
<evidence type="ECO:0000313" key="7">
    <source>
        <dbReference type="EMBL" id="WAE52950.1"/>
    </source>
</evidence>
<dbReference type="PROSITE" id="PS51257">
    <property type="entry name" value="PROKAR_LIPOPROTEIN"/>
    <property type="match status" value="1"/>
</dbReference>
<evidence type="ECO:0000256" key="1">
    <source>
        <dbReference type="ARBA" id="ARBA00005695"/>
    </source>
</evidence>
<evidence type="ECO:0000259" key="6">
    <source>
        <dbReference type="Pfam" id="PF00496"/>
    </source>
</evidence>